<name>A0A4R2MJK6_RUBGE</name>
<dbReference type="InterPro" id="IPR036322">
    <property type="entry name" value="WD40_repeat_dom_sf"/>
</dbReference>
<reference evidence="2 3" key="1">
    <citation type="submission" date="2019-03" db="EMBL/GenBank/DDBJ databases">
        <title>Genomic Encyclopedia of Type Strains, Phase IV (KMG-IV): sequencing the most valuable type-strain genomes for metagenomic binning, comparative biology and taxonomic classification.</title>
        <authorList>
            <person name="Goeker M."/>
        </authorList>
    </citation>
    <scope>NUCLEOTIDE SEQUENCE [LARGE SCALE GENOMIC DNA]</scope>
    <source>
        <strain evidence="2 3">DSM 1709</strain>
    </source>
</reference>
<dbReference type="Pfam" id="PF00400">
    <property type="entry name" value="WD40"/>
    <property type="match status" value="1"/>
</dbReference>
<dbReference type="OrthoDB" id="9805828at2"/>
<dbReference type="GeneID" id="99684470"/>
<proteinExistence type="predicted"/>
<dbReference type="Gene3D" id="2.130.10.10">
    <property type="entry name" value="YVTN repeat-like/Quinoprotein amine dehydrogenase"/>
    <property type="match status" value="1"/>
</dbReference>
<evidence type="ECO:0000313" key="2">
    <source>
        <dbReference type="EMBL" id="TCP03096.1"/>
    </source>
</evidence>
<accession>A0A4R2MJK6</accession>
<dbReference type="SMART" id="SM00320">
    <property type="entry name" value="WD40"/>
    <property type="match status" value="1"/>
</dbReference>
<comment type="caution">
    <text evidence="2">The sequence shown here is derived from an EMBL/GenBank/DDBJ whole genome shotgun (WGS) entry which is preliminary data.</text>
</comment>
<dbReference type="AlphaFoldDB" id="A0A4R2MJK6"/>
<gene>
    <name evidence="2" type="ORF">EV684_105263</name>
</gene>
<evidence type="ECO:0000256" key="1">
    <source>
        <dbReference type="PROSITE-ProRule" id="PRU00221"/>
    </source>
</evidence>
<dbReference type="InterPro" id="IPR001680">
    <property type="entry name" value="WD40_rpt"/>
</dbReference>
<organism evidence="2 3">
    <name type="scientific">Rubrivivax gelatinosus</name>
    <name type="common">Rhodocyclus gelatinosus</name>
    <name type="synonym">Rhodopseudomonas gelatinosa</name>
    <dbReference type="NCBI Taxonomy" id="28068"/>
    <lineage>
        <taxon>Bacteria</taxon>
        <taxon>Pseudomonadati</taxon>
        <taxon>Pseudomonadota</taxon>
        <taxon>Betaproteobacteria</taxon>
        <taxon>Burkholderiales</taxon>
        <taxon>Sphaerotilaceae</taxon>
        <taxon>Rubrivivax</taxon>
    </lineage>
</organism>
<dbReference type="InterPro" id="IPR015943">
    <property type="entry name" value="WD40/YVTN_repeat-like_dom_sf"/>
</dbReference>
<dbReference type="Proteomes" id="UP000295106">
    <property type="component" value="Unassembled WGS sequence"/>
</dbReference>
<feature type="repeat" description="WD" evidence="1">
    <location>
        <begin position="12"/>
        <end position="45"/>
    </location>
</feature>
<dbReference type="RefSeq" id="WP_132646810.1">
    <property type="nucleotide sequence ID" value="NZ_CP181386.1"/>
</dbReference>
<dbReference type="EMBL" id="SLXD01000005">
    <property type="protein sequence ID" value="TCP03096.1"/>
    <property type="molecule type" value="Genomic_DNA"/>
</dbReference>
<dbReference type="PROSITE" id="PS50082">
    <property type="entry name" value="WD_REPEATS_2"/>
    <property type="match status" value="1"/>
</dbReference>
<protein>
    <submittedName>
        <fullName evidence="2">Uncharacterized protein</fullName>
    </submittedName>
</protein>
<dbReference type="SUPFAM" id="SSF50978">
    <property type="entry name" value="WD40 repeat-like"/>
    <property type="match status" value="1"/>
</dbReference>
<evidence type="ECO:0000313" key="3">
    <source>
        <dbReference type="Proteomes" id="UP000295106"/>
    </source>
</evidence>
<keyword evidence="1" id="KW-0853">WD repeat</keyword>
<sequence length="102" mass="11344">MFDARSFQQHADFQHDEQVAAMAWNAEGTRLASGSADGFVRVFEVLAQREEVRLPIGGYCGTLAWIPRTQRLLVGSTRGACGSRPWPLRTWCALPRRACHAA</sequence>